<dbReference type="EMBL" id="CP119937">
    <property type="protein sequence ID" value="WFD03335.1"/>
    <property type="molecule type" value="Genomic_DNA"/>
</dbReference>
<dbReference type="Proteomes" id="UP001214603">
    <property type="component" value="Chromosome 4"/>
</dbReference>
<dbReference type="GO" id="GO:0000730">
    <property type="term" value="P:DNA recombinase assembly"/>
    <property type="evidence" value="ECO:0007669"/>
    <property type="project" value="TreeGrafter"/>
</dbReference>
<dbReference type="GO" id="GO:0006312">
    <property type="term" value="P:mitotic recombination"/>
    <property type="evidence" value="ECO:0007669"/>
    <property type="project" value="TreeGrafter"/>
</dbReference>
<name>A0AAF0IS77_9BASI</name>
<dbReference type="GO" id="GO:0042148">
    <property type="term" value="P:DNA strand invasion"/>
    <property type="evidence" value="ECO:0007669"/>
    <property type="project" value="TreeGrafter"/>
</dbReference>
<dbReference type="SUPFAM" id="SSF52540">
    <property type="entry name" value="P-loop containing nucleoside triphosphate hydrolases"/>
    <property type="match status" value="1"/>
</dbReference>
<dbReference type="Pfam" id="PF08423">
    <property type="entry name" value="Rad51"/>
    <property type="match status" value="1"/>
</dbReference>
<dbReference type="AlphaFoldDB" id="A0AAF0IS77"/>
<reference evidence="2" key="1">
    <citation type="submission" date="2023-03" db="EMBL/GenBank/DDBJ databases">
        <title>Mating type loci evolution in Malassezia.</title>
        <authorList>
            <person name="Coelho M.A."/>
        </authorList>
    </citation>
    <scope>NUCLEOTIDE SEQUENCE</scope>
    <source>
        <strain evidence="2">CBS 7876</strain>
    </source>
</reference>
<gene>
    <name evidence="2" type="primary">rhp57</name>
    <name evidence="2" type="ORF">MOBT1_002024</name>
</gene>
<keyword evidence="3" id="KW-1185">Reference proteome</keyword>
<dbReference type="PANTHER" id="PTHR22942">
    <property type="entry name" value="RECA/RAD51/RADA DNA STRAND-PAIRING FAMILY MEMBER"/>
    <property type="match status" value="1"/>
</dbReference>
<protein>
    <submittedName>
        <fullName evidence="2">DNA repair protein rhp57</fullName>
    </submittedName>
</protein>
<sequence length="428" mass="44579">MFGALLSELGALSARDKALCRRAGYFSTEQLLAEPSADLARRLHVPEEHAARIRNAVQRAAAPMPRCVWDEVERSARYGVVPGTPGADEPLDYPAAAGMAPAGAFVSSGSHALDACLGGGYARGIISEILGESSAGKTQLVLHTAVTTALGLGTSASVTAGGAGAGVALITTHGRSAARHMVHRMVHMAHAVLEAADAPDTPALVERGTRVMLRNVSIACAFTFDSAQHVLCYTLPGMIARQRDAGRDVALVVLDSVPPLLQDDSLEEPTARASAHSVRAARLHALAEWLKRLAAGGAAARDAGPLAVLVVNHVSDAFDHDKALVRHALAHGGGTPVHPRIDAAHLLPLPYAPQAAHFSGLLASVQRGDQDLKTAQLGLVWANCVNARFLVAHTPHAAMRRLAVVFAPTARAGDAALFAVTPRGIDAQ</sequence>
<dbReference type="GO" id="GO:0003690">
    <property type="term" value="F:double-stranded DNA binding"/>
    <property type="evidence" value="ECO:0007669"/>
    <property type="project" value="TreeGrafter"/>
</dbReference>
<accession>A0AAF0IS77</accession>
<organism evidence="2 3">
    <name type="scientific">Malassezia obtusa</name>
    <dbReference type="NCBI Taxonomy" id="76774"/>
    <lineage>
        <taxon>Eukaryota</taxon>
        <taxon>Fungi</taxon>
        <taxon>Dikarya</taxon>
        <taxon>Basidiomycota</taxon>
        <taxon>Ustilaginomycotina</taxon>
        <taxon>Malasseziomycetes</taxon>
        <taxon>Malasseziales</taxon>
        <taxon>Malasseziaceae</taxon>
        <taxon>Malassezia</taxon>
    </lineage>
</organism>
<evidence type="ECO:0000313" key="2">
    <source>
        <dbReference type="EMBL" id="WFD03335.1"/>
    </source>
</evidence>
<feature type="domain" description="Rad51-like C-terminal" evidence="1">
    <location>
        <begin position="106"/>
        <end position="265"/>
    </location>
</feature>
<dbReference type="InterPro" id="IPR027417">
    <property type="entry name" value="P-loop_NTPase"/>
</dbReference>
<dbReference type="GO" id="GO:0003697">
    <property type="term" value="F:single-stranded DNA binding"/>
    <property type="evidence" value="ECO:0007669"/>
    <property type="project" value="TreeGrafter"/>
</dbReference>
<proteinExistence type="predicted"/>
<evidence type="ECO:0000259" key="1">
    <source>
        <dbReference type="Pfam" id="PF08423"/>
    </source>
</evidence>
<evidence type="ECO:0000313" key="3">
    <source>
        <dbReference type="Proteomes" id="UP001214603"/>
    </source>
</evidence>
<dbReference type="InterPro" id="IPR013632">
    <property type="entry name" value="Rad51_C"/>
</dbReference>
<dbReference type="GO" id="GO:0000150">
    <property type="term" value="F:DNA strand exchange activity"/>
    <property type="evidence" value="ECO:0007669"/>
    <property type="project" value="TreeGrafter"/>
</dbReference>
<dbReference type="PANTHER" id="PTHR22942:SF66">
    <property type="entry name" value="RE19845P"/>
    <property type="match status" value="1"/>
</dbReference>
<dbReference type="GO" id="GO:0008094">
    <property type="term" value="F:ATP-dependent activity, acting on DNA"/>
    <property type="evidence" value="ECO:0007669"/>
    <property type="project" value="TreeGrafter"/>
</dbReference>
<dbReference type="Gene3D" id="3.40.50.300">
    <property type="entry name" value="P-loop containing nucleotide triphosphate hydrolases"/>
    <property type="match status" value="1"/>
</dbReference>